<accession>A0AAP0PCT7</accession>
<protein>
    <submittedName>
        <fullName evidence="2">Uncharacterized protein</fullName>
    </submittedName>
</protein>
<comment type="caution">
    <text evidence="2">The sequence shown here is derived from an EMBL/GenBank/DDBJ whole genome shotgun (WGS) entry which is preliminary data.</text>
</comment>
<keyword evidence="3" id="KW-1185">Reference proteome</keyword>
<dbReference type="Proteomes" id="UP001419268">
    <property type="component" value="Unassembled WGS sequence"/>
</dbReference>
<reference evidence="2 3" key="1">
    <citation type="submission" date="2024-01" db="EMBL/GenBank/DDBJ databases">
        <title>Genome assemblies of Stephania.</title>
        <authorList>
            <person name="Yang L."/>
        </authorList>
    </citation>
    <scope>NUCLEOTIDE SEQUENCE [LARGE SCALE GENOMIC DNA]</scope>
    <source>
        <strain evidence="2">JXDWG</strain>
        <tissue evidence="2">Leaf</tissue>
    </source>
</reference>
<sequence>MHPSRTPLHPIMTPKRDLGATPVHDEMRTPIRDRAWNPCVSMCRSNQELLL</sequence>
<evidence type="ECO:0000313" key="3">
    <source>
        <dbReference type="Proteomes" id="UP001419268"/>
    </source>
</evidence>
<evidence type="ECO:0000256" key="1">
    <source>
        <dbReference type="SAM" id="MobiDB-lite"/>
    </source>
</evidence>
<proteinExistence type="predicted"/>
<organism evidence="2 3">
    <name type="scientific">Stephania cephalantha</name>
    <dbReference type="NCBI Taxonomy" id="152367"/>
    <lineage>
        <taxon>Eukaryota</taxon>
        <taxon>Viridiplantae</taxon>
        <taxon>Streptophyta</taxon>
        <taxon>Embryophyta</taxon>
        <taxon>Tracheophyta</taxon>
        <taxon>Spermatophyta</taxon>
        <taxon>Magnoliopsida</taxon>
        <taxon>Ranunculales</taxon>
        <taxon>Menispermaceae</taxon>
        <taxon>Menispermoideae</taxon>
        <taxon>Cissampelideae</taxon>
        <taxon>Stephania</taxon>
    </lineage>
</organism>
<evidence type="ECO:0000313" key="2">
    <source>
        <dbReference type="EMBL" id="KAK9140123.1"/>
    </source>
</evidence>
<feature type="region of interest" description="Disordered" evidence="1">
    <location>
        <begin position="1"/>
        <end position="23"/>
    </location>
</feature>
<feature type="compositionally biased region" description="Basic and acidic residues" evidence="1">
    <location>
        <begin position="14"/>
        <end position="23"/>
    </location>
</feature>
<dbReference type="EMBL" id="JBBNAG010000004">
    <property type="protein sequence ID" value="KAK9140123.1"/>
    <property type="molecule type" value="Genomic_DNA"/>
</dbReference>
<gene>
    <name evidence="2" type="ORF">Scep_009804</name>
</gene>
<name>A0AAP0PCT7_9MAGN</name>
<dbReference type="AlphaFoldDB" id="A0AAP0PCT7"/>